<dbReference type="AlphaFoldDB" id="A0A8J4AEW0"/>
<dbReference type="InterPro" id="IPR006311">
    <property type="entry name" value="TAT_signal"/>
</dbReference>
<dbReference type="PANTHER" id="PTHR43649:SF30">
    <property type="entry name" value="ABC TRANSPORTER SUBSTRATE-BINDING PROTEIN"/>
    <property type="match status" value="1"/>
</dbReference>
<reference evidence="3" key="1">
    <citation type="journal article" date="2021" name="Int. J. Syst. Evol. Microbiol.">
        <title>Actinocatenispora comari sp. nov., an endophytic actinomycete isolated from aerial parts of Comarum salesowianum.</title>
        <authorList>
            <person name="Oyunbileg N."/>
            <person name="Iizaka Y."/>
            <person name="Hamada M."/>
            <person name="Davaapurev B.O."/>
            <person name="Fukumoto A."/>
            <person name="Tsetseg B."/>
            <person name="Kato F."/>
            <person name="Tamura T."/>
            <person name="Batkhuu J."/>
            <person name="Anzai Y."/>
        </authorList>
    </citation>
    <scope>NUCLEOTIDE SEQUENCE [LARGE SCALE GENOMIC DNA]</scope>
    <source>
        <strain evidence="3">NUM-2625</strain>
    </source>
</reference>
<dbReference type="PANTHER" id="PTHR43649">
    <property type="entry name" value="ARABINOSE-BINDING PROTEIN-RELATED"/>
    <property type="match status" value="1"/>
</dbReference>
<feature type="signal peptide" evidence="1">
    <location>
        <begin position="1"/>
        <end position="25"/>
    </location>
</feature>
<comment type="caution">
    <text evidence="2">The sequence shown here is derived from an EMBL/GenBank/DDBJ whole genome shotgun (WGS) entry which is preliminary data.</text>
</comment>
<dbReference type="Gene3D" id="3.40.190.10">
    <property type="entry name" value="Periplasmic binding protein-like II"/>
    <property type="match status" value="2"/>
</dbReference>
<accession>A0A8J4AEW0</accession>
<evidence type="ECO:0000313" key="3">
    <source>
        <dbReference type="Proteomes" id="UP000614996"/>
    </source>
</evidence>
<proteinExistence type="predicted"/>
<keyword evidence="3" id="KW-1185">Reference proteome</keyword>
<feature type="chain" id="PRO_5039686675" evidence="1">
    <location>
        <begin position="26"/>
        <end position="452"/>
    </location>
</feature>
<gene>
    <name evidence="2" type="ORF">NUM_45680</name>
</gene>
<dbReference type="EMBL" id="BOPO01000090">
    <property type="protein sequence ID" value="GIL29314.1"/>
    <property type="molecule type" value="Genomic_DNA"/>
</dbReference>
<sequence>MVAPARLSRRSLLAASGGAALALTAAGCGGGSGGGNGFAQASGDKVPDKYAKRTRVVVWHAYSGNPGTAITELAKRFNESQSDVYVEAQFQGTYDETAQKVTAAVQAKKIPDLVTFSEVNWHNFYLNDLLEPLDGYFGSGLKRSAYNQKLLSEGVLKDKLWWLPLARSTPIFYYNKTLFHKAGLPDRGPATWDEWRDWSKQIKGLKVKGKQVKMEAYQKVDGDWQFQGSVWQWGGAYSNGLNVAIDQDPAVAAGEWQRELIFKDKMAYMADSPSVDFQNQLIATLVTSTGGLQGMTEAAEKGKWEVGTAFVPKKEQQVVPTGGGGFGMLAYSPKDRKQAAWKFIEFCGKAENSAYWTLTTGYLPVIDAAVDEPDLKKRLADDPNFSTAVKQLDIVRKEDEVRLMVPNANILIYTGLQKIWANNTPAKQVFTDVAGQLKKATDKVRKNIEKHI</sequence>
<dbReference type="InterPro" id="IPR050490">
    <property type="entry name" value="Bact_solute-bd_prot1"/>
</dbReference>
<dbReference type="Pfam" id="PF13416">
    <property type="entry name" value="SBP_bac_8"/>
    <property type="match status" value="1"/>
</dbReference>
<dbReference type="CDD" id="cd14748">
    <property type="entry name" value="PBP2_UgpB"/>
    <property type="match status" value="1"/>
</dbReference>
<dbReference type="RefSeq" id="WP_207126998.1">
    <property type="nucleotide sequence ID" value="NZ_BOPO01000090.1"/>
</dbReference>
<organism evidence="2 3">
    <name type="scientific">Actinocatenispora comari</name>
    <dbReference type="NCBI Taxonomy" id="2807577"/>
    <lineage>
        <taxon>Bacteria</taxon>
        <taxon>Bacillati</taxon>
        <taxon>Actinomycetota</taxon>
        <taxon>Actinomycetes</taxon>
        <taxon>Micromonosporales</taxon>
        <taxon>Micromonosporaceae</taxon>
        <taxon>Actinocatenispora</taxon>
    </lineage>
</organism>
<evidence type="ECO:0000313" key="2">
    <source>
        <dbReference type="EMBL" id="GIL29314.1"/>
    </source>
</evidence>
<dbReference type="InterPro" id="IPR006059">
    <property type="entry name" value="SBP"/>
</dbReference>
<keyword evidence="1" id="KW-0732">Signal</keyword>
<evidence type="ECO:0000256" key="1">
    <source>
        <dbReference type="SAM" id="SignalP"/>
    </source>
</evidence>
<protein>
    <submittedName>
        <fullName evidence="2">ABC transporter substrate-binding protein</fullName>
    </submittedName>
</protein>
<dbReference type="Proteomes" id="UP000614996">
    <property type="component" value="Unassembled WGS sequence"/>
</dbReference>
<dbReference type="PROSITE" id="PS51318">
    <property type="entry name" value="TAT"/>
    <property type="match status" value="1"/>
</dbReference>
<dbReference type="PROSITE" id="PS51257">
    <property type="entry name" value="PROKAR_LIPOPROTEIN"/>
    <property type="match status" value="1"/>
</dbReference>
<dbReference type="SUPFAM" id="SSF53850">
    <property type="entry name" value="Periplasmic binding protein-like II"/>
    <property type="match status" value="1"/>
</dbReference>
<name>A0A8J4AEW0_9ACTN</name>